<organism evidence="2 3">
    <name type="scientific">Solanum commersonii</name>
    <name type="common">Commerson's wild potato</name>
    <name type="synonym">Commerson's nightshade</name>
    <dbReference type="NCBI Taxonomy" id="4109"/>
    <lineage>
        <taxon>Eukaryota</taxon>
        <taxon>Viridiplantae</taxon>
        <taxon>Streptophyta</taxon>
        <taxon>Embryophyta</taxon>
        <taxon>Tracheophyta</taxon>
        <taxon>Spermatophyta</taxon>
        <taxon>Magnoliopsida</taxon>
        <taxon>eudicotyledons</taxon>
        <taxon>Gunneridae</taxon>
        <taxon>Pentapetalae</taxon>
        <taxon>asterids</taxon>
        <taxon>lamiids</taxon>
        <taxon>Solanales</taxon>
        <taxon>Solanaceae</taxon>
        <taxon>Solanoideae</taxon>
        <taxon>Solaneae</taxon>
        <taxon>Solanum</taxon>
    </lineage>
</organism>
<dbReference type="AlphaFoldDB" id="A0A9J6B7Z6"/>
<evidence type="ECO:0000313" key="2">
    <source>
        <dbReference type="EMBL" id="KAG5632832.1"/>
    </source>
</evidence>
<evidence type="ECO:0000256" key="1">
    <source>
        <dbReference type="SAM" id="MobiDB-lite"/>
    </source>
</evidence>
<name>A0A9J6B7Z6_SOLCO</name>
<keyword evidence="3" id="KW-1185">Reference proteome</keyword>
<sequence>MRRSAHRAAISSSQGLTGPQHKHKSQRNWIRGALHENFLCPSTELPALYRQLGTRMSTPIVLRHQGCFYRPHPRNQMFYRPRRLPGRPRAVLY</sequence>
<reference evidence="2 3" key="1">
    <citation type="submission" date="2020-09" db="EMBL/GenBank/DDBJ databases">
        <title>De no assembly of potato wild relative species, Solanum commersonii.</title>
        <authorList>
            <person name="Cho K."/>
        </authorList>
    </citation>
    <scope>NUCLEOTIDE SEQUENCE [LARGE SCALE GENOMIC DNA]</scope>
    <source>
        <strain evidence="2">LZ3.2</strain>
        <tissue evidence="2">Leaf</tissue>
    </source>
</reference>
<dbReference type="Proteomes" id="UP000824120">
    <property type="component" value="Chromosome 1"/>
</dbReference>
<gene>
    <name evidence="2" type="ORF">H5410_004549</name>
</gene>
<comment type="caution">
    <text evidence="2">The sequence shown here is derived from an EMBL/GenBank/DDBJ whole genome shotgun (WGS) entry which is preliminary data.</text>
</comment>
<dbReference type="EMBL" id="JACXVP010000001">
    <property type="protein sequence ID" value="KAG5632832.1"/>
    <property type="molecule type" value="Genomic_DNA"/>
</dbReference>
<protein>
    <submittedName>
        <fullName evidence="2">Uncharacterized protein</fullName>
    </submittedName>
</protein>
<evidence type="ECO:0000313" key="3">
    <source>
        <dbReference type="Proteomes" id="UP000824120"/>
    </source>
</evidence>
<accession>A0A9J6B7Z6</accession>
<proteinExistence type="predicted"/>
<feature type="region of interest" description="Disordered" evidence="1">
    <location>
        <begin position="1"/>
        <end position="27"/>
    </location>
</feature>